<organism evidence="2 3">
    <name type="scientific">Hyaloperonospora arabidopsidis (strain Emoy2)</name>
    <name type="common">Downy mildew agent</name>
    <name type="synonym">Peronospora arabidopsidis</name>
    <dbReference type="NCBI Taxonomy" id="559515"/>
    <lineage>
        <taxon>Eukaryota</taxon>
        <taxon>Sar</taxon>
        <taxon>Stramenopiles</taxon>
        <taxon>Oomycota</taxon>
        <taxon>Peronosporomycetes</taxon>
        <taxon>Peronosporales</taxon>
        <taxon>Peronosporaceae</taxon>
        <taxon>Hyaloperonospora</taxon>
    </lineage>
</organism>
<keyword evidence="3" id="KW-1185">Reference proteome</keyword>
<dbReference type="AlphaFoldDB" id="M4C3W4"/>
<dbReference type="HOGENOM" id="CLU_2202088_0_0_1"/>
<sequence length="108" mass="12432">MEDRTSKKQWNKSGMTKEDYVTSANTIAGASVMNYLRRTLEVLSGGACQLVISVKVRILRSVIAVKYAFVLEPVSVERIDVLEYKMRDQQEELERLQNNLSRMYSLKL</sequence>
<proteinExistence type="predicted"/>
<reference evidence="2" key="2">
    <citation type="submission" date="2015-06" db="UniProtKB">
        <authorList>
            <consortium name="EnsemblProtists"/>
        </authorList>
    </citation>
    <scope>IDENTIFICATION</scope>
    <source>
        <strain evidence="2">Emoy2</strain>
    </source>
</reference>
<dbReference type="VEuPathDB" id="FungiDB:HpaG813782"/>
<evidence type="ECO:0000313" key="2">
    <source>
        <dbReference type="EnsemblProtists" id="HpaP813782"/>
    </source>
</evidence>
<keyword evidence="1" id="KW-0175">Coiled coil</keyword>
<name>M4C3W4_HYAAE</name>
<dbReference type="EMBL" id="JH598183">
    <property type="status" value="NOT_ANNOTATED_CDS"/>
    <property type="molecule type" value="Genomic_DNA"/>
</dbReference>
<evidence type="ECO:0000256" key="1">
    <source>
        <dbReference type="SAM" id="Coils"/>
    </source>
</evidence>
<evidence type="ECO:0000313" key="3">
    <source>
        <dbReference type="Proteomes" id="UP000011713"/>
    </source>
</evidence>
<protein>
    <submittedName>
        <fullName evidence="2">Uncharacterized protein</fullName>
    </submittedName>
</protein>
<accession>M4C3W4</accession>
<dbReference type="InParanoid" id="M4C3W4"/>
<reference evidence="3" key="1">
    <citation type="journal article" date="2010" name="Science">
        <title>Signatures of adaptation to obligate biotrophy in the Hyaloperonospora arabidopsidis genome.</title>
        <authorList>
            <person name="Baxter L."/>
            <person name="Tripathy S."/>
            <person name="Ishaque N."/>
            <person name="Boot N."/>
            <person name="Cabral A."/>
            <person name="Kemen E."/>
            <person name="Thines M."/>
            <person name="Ah-Fong A."/>
            <person name="Anderson R."/>
            <person name="Badejoko W."/>
            <person name="Bittner-Eddy P."/>
            <person name="Boore J.L."/>
            <person name="Chibucos M.C."/>
            <person name="Coates M."/>
            <person name="Dehal P."/>
            <person name="Delehaunty K."/>
            <person name="Dong S."/>
            <person name="Downton P."/>
            <person name="Dumas B."/>
            <person name="Fabro G."/>
            <person name="Fronick C."/>
            <person name="Fuerstenberg S.I."/>
            <person name="Fulton L."/>
            <person name="Gaulin E."/>
            <person name="Govers F."/>
            <person name="Hughes L."/>
            <person name="Humphray S."/>
            <person name="Jiang R.H."/>
            <person name="Judelson H."/>
            <person name="Kamoun S."/>
            <person name="Kyung K."/>
            <person name="Meijer H."/>
            <person name="Minx P."/>
            <person name="Morris P."/>
            <person name="Nelson J."/>
            <person name="Phuntumart V."/>
            <person name="Qutob D."/>
            <person name="Rehmany A."/>
            <person name="Rougon-Cardoso A."/>
            <person name="Ryden P."/>
            <person name="Torto-Alalibo T."/>
            <person name="Studholme D."/>
            <person name="Wang Y."/>
            <person name="Win J."/>
            <person name="Wood J."/>
            <person name="Clifton S.W."/>
            <person name="Rogers J."/>
            <person name="Van den Ackerveken G."/>
            <person name="Jones J.D."/>
            <person name="McDowell J.M."/>
            <person name="Beynon J."/>
            <person name="Tyler B.M."/>
        </authorList>
    </citation>
    <scope>NUCLEOTIDE SEQUENCE [LARGE SCALE GENOMIC DNA]</scope>
    <source>
        <strain evidence="3">Emoy2</strain>
    </source>
</reference>
<dbReference type="OMA" id="MEDRTSK"/>
<dbReference type="eggNOG" id="ENOG502SVAP">
    <property type="taxonomic scope" value="Eukaryota"/>
</dbReference>
<dbReference type="Proteomes" id="UP000011713">
    <property type="component" value="Unassembled WGS sequence"/>
</dbReference>
<dbReference type="EnsemblProtists" id="HpaT813782">
    <property type="protein sequence ID" value="HpaP813782"/>
    <property type="gene ID" value="HpaG813782"/>
</dbReference>
<feature type="coiled-coil region" evidence="1">
    <location>
        <begin position="79"/>
        <end position="106"/>
    </location>
</feature>